<feature type="compositionally biased region" description="Acidic residues" evidence="2">
    <location>
        <begin position="162"/>
        <end position="186"/>
    </location>
</feature>
<keyword evidence="3" id="KW-0472">Membrane</keyword>
<evidence type="ECO:0000256" key="4">
    <source>
        <dbReference type="SAM" id="SignalP"/>
    </source>
</evidence>
<dbReference type="Proteomes" id="UP000322644">
    <property type="component" value="Chromosome"/>
</dbReference>
<reference evidence="5 6" key="2">
    <citation type="submission" date="2019-09" db="EMBL/GenBank/DDBJ databases">
        <title>Taxonomic note: a critical rebuttal of the proposed division of the genus Arcobacter into six genera, emended descriptions of Arcobacter anaerophilus and the genus Arcobacter, and an assessment of genus-level boundaries for Epsilonproteobacteria using in silico genomic comparator tools.</title>
        <authorList>
            <person name="On S.L.W."/>
            <person name="Miller W.G."/>
            <person name="Biggs P."/>
            <person name="Cornelius A."/>
            <person name="Vandamme P."/>
        </authorList>
    </citation>
    <scope>NUCLEOTIDE SEQUENCE [LARGE SCALE GENOMIC DNA]</scope>
    <source>
        <strain evidence="5 6">CCUG 56899</strain>
    </source>
</reference>
<gene>
    <name evidence="5" type="ORF">APORC_1010</name>
</gene>
<protein>
    <submittedName>
        <fullName evidence="5">Uncharacterized protein</fullName>
    </submittedName>
</protein>
<evidence type="ECO:0000256" key="1">
    <source>
        <dbReference type="SAM" id="Coils"/>
    </source>
</evidence>
<keyword evidence="4" id="KW-0732">Signal</keyword>
<keyword evidence="1" id="KW-0175">Coiled coil</keyword>
<keyword evidence="3" id="KW-1133">Transmembrane helix</keyword>
<evidence type="ECO:0000256" key="2">
    <source>
        <dbReference type="SAM" id="MobiDB-lite"/>
    </source>
</evidence>
<evidence type="ECO:0000313" key="6">
    <source>
        <dbReference type="Proteomes" id="UP000322644"/>
    </source>
</evidence>
<sequence length="576" mass="61958">MKKIIFLIFLFFLQYSSAMTKETFYDRFECAKSLGIDDGCLVYKRPWDGIFVYFYYVNDTGQKINTPNNNGTCDPIFESNGKVYTCDPNDNKVTERPDLEYIPQEDGKKGYGCSDKTKGVETGTYLGDTHSYPTYKCVPKSNDGETETGSEDGGETGNNDGNDGDNDGNDGDNEDDNYIPGVDDDYSGTNPWENDGGSTGGNDGGSTGGNDGGSTGGNDGGSTGGNDGGSTGGNDGGSTGGNDGGSTGGNDGGSTGGGNSDNKTDEPKQDGEDGNLKCNDLSKLTLQQKLLCEINKDINTIKSKVGTSSLKNELSDLNKKTDTSNIHLKDVNTNLNNLKTSISNDVNKLNSTLSDSIRPQLTANGMHVVSLKNAIDGHHLNDTKPHQKEMEKKADKTNENLETLDKSIKNLNETLGKIETNTSKIGSTGGTSVIPGTGNNDGNGEDGFSLWENVEPTNTGFEGEADGFLDSLDGFIKIFRDFKDNIDSSVKQVNDLVSSAKENIQEPTNIFINQDIINCPTTYKIDFNSEFLDTKDITIDLCEFSSKIKPITYFFTFVILIVGLIALSFRILGVLI</sequence>
<feature type="coiled-coil region" evidence="1">
    <location>
        <begin position="387"/>
        <end position="421"/>
    </location>
</feature>
<reference evidence="5 6" key="1">
    <citation type="submission" date="2019-09" db="EMBL/GenBank/DDBJ databases">
        <title>Complete genome sequencing of four Arcobacter species reveals a diverse suite of mobile elements.</title>
        <authorList>
            <person name="Miller W.G."/>
            <person name="Yee E."/>
            <person name="Bono J.L."/>
        </authorList>
    </citation>
    <scope>NUCLEOTIDE SEQUENCE [LARGE SCALE GENOMIC DNA]</scope>
    <source>
        <strain evidence="5 6">CCUG 56899</strain>
    </source>
</reference>
<evidence type="ECO:0000313" key="5">
    <source>
        <dbReference type="EMBL" id="QEP40612.1"/>
    </source>
</evidence>
<dbReference type="KEGG" id="apoc:APORC_1010"/>
<feature type="compositionally biased region" description="Acidic residues" evidence="2">
    <location>
        <begin position="144"/>
        <end position="154"/>
    </location>
</feature>
<accession>A0A5C2HHP9</accession>
<dbReference type="RefSeq" id="WP_167498300.1">
    <property type="nucleotide sequence ID" value="NZ_CP036246.2"/>
</dbReference>
<organism evidence="5 6">
    <name type="scientific">Arcobacter porcinus</name>
    <dbReference type="NCBI Taxonomy" id="1935204"/>
    <lineage>
        <taxon>Bacteria</taxon>
        <taxon>Pseudomonadati</taxon>
        <taxon>Campylobacterota</taxon>
        <taxon>Epsilonproteobacteria</taxon>
        <taxon>Campylobacterales</taxon>
        <taxon>Arcobacteraceae</taxon>
        <taxon>Arcobacter</taxon>
    </lineage>
</organism>
<dbReference type="EMBL" id="CP036246">
    <property type="protein sequence ID" value="QEP40612.1"/>
    <property type="molecule type" value="Genomic_DNA"/>
</dbReference>
<feature type="compositionally biased region" description="Gly residues" evidence="2">
    <location>
        <begin position="197"/>
        <end position="259"/>
    </location>
</feature>
<feature type="region of interest" description="Disordered" evidence="2">
    <location>
        <begin position="124"/>
        <end position="276"/>
    </location>
</feature>
<proteinExistence type="predicted"/>
<dbReference type="AlphaFoldDB" id="A0A5C2HHP9"/>
<name>A0A5C2HHP9_9BACT</name>
<feature type="signal peptide" evidence="4">
    <location>
        <begin position="1"/>
        <end position="18"/>
    </location>
</feature>
<feature type="transmembrane region" description="Helical" evidence="3">
    <location>
        <begin position="551"/>
        <end position="572"/>
    </location>
</feature>
<keyword evidence="3" id="KW-0812">Transmembrane</keyword>
<evidence type="ECO:0000256" key="3">
    <source>
        <dbReference type="SAM" id="Phobius"/>
    </source>
</evidence>
<feature type="compositionally biased region" description="Basic and acidic residues" evidence="2">
    <location>
        <begin position="262"/>
        <end position="275"/>
    </location>
</feature>
<feature type="chain" id="PRO_5023115672" evidence="4">
    <location>
        <begin position="19"/>
        <end position="576"/>
    </location>
</feature>